<proteinExistence type="predicted"/>
<keyword evidence="2" id="KW-0812">Transmembrane</keyword>
<feature type="transmembrane region" description="Helical" evidence="2">
    <location>
        <begin position="186"/>
        <end position="208"/>
    </location>
</feature>
<dbReference type="EMBL" id="LT629797">
    <property type="protein sequence ID" value="SDU98201.1"/>
    <property type="molecule type" value="Genomic_DNA"/>
</dbReference>
<accession>A0A1H2MZB5</accession>
<feature type="region of interest" description="Disordered" evidence="1">
    <location>
        <begin position="292"/>
        <end position="314"/>
    </location>
</feature>
<feature type="transmembrane region" description="Helical" evidence="2">
    <location>
        <begin position="161"/>
        <end position="179"/>
    </location>
</feature>
<keyword evidence="2" id="KW-0472">Membrane</keyword>
<protein>
    <submittedName>
        <fullName evidence="3">PAP2 superfamily protein</fullName>
    </submittedName>
</protein>
<dbReference type="AlphaFoldDB" id="A0A1H2MZB5"/>
<feature type="transmembrane region" description="Helical" evidence="2">
    <location>
        <begin position="98"/>
        <end position="116"/>
    </location>
</feature>
<evidence type="ECO:0000256" key="2">
    <source>
        <dbReference type="SAM" id="Phobius"/>
    </source>
</evidence>
<evidence type="ECO:0000313" key="3">
    <source>
        <dbReference type="EMBL" id="SDU98201.1"/>
    </source>
</evidence>
<sequence length="314" mass="35021">MSSTFINRHWQPRAMLVCHVVAVVLLVSWLWQPTRELWDAFDLWLFKLLNDPVHAGGLWAHVWAIGSMRPVDAGVGVVMLAVMLKADLVFTGPQVRRALFAFLVALIVMLLMRVLFADLVEYMGWQHASPSLVVEGSARLTEMFPAWEERWDLKDSASRSFPGDHASVLLIWAYFMSFFARGWRLLLVWAITVTGILPRLVAGAHWGGGCLCRRRIPQPAGAGLELLHPTGLSRQRMAGEDYPANYLAPGQAAAAGPHEHHQRALKRVARMQSGRVDMIPPDFIRATNNATRSYRLAPNPHPPRGGAGHLPAVR</sequence>
<dbReference type="InterPro" id="IPR036938">
    <property type="entry name" value="PAP2/HPO_sf"/>
</dbReference>
<gene>
    <name evidence="3" type="ORF">SAMN05216363_4332</name>
</gene>
<dbReference type="RefSeq" id="WP_231976557.1">
    <property type="nucleotide sequence ID" value="NZ_LT629797.1"/>
</dbReference>
<keyword evidence="4" id="KW-1185">Reference proteome</keyword>
<evidence type="ECO:0000256" key="1">
    <source>
        <dbReference type="SAM" id="MobiDB-lite"/>
    </source>
</evidence>
<dbReference type="SUPFAM" id="SSF48317">
    <property type="entry name" value="Acid phosphatase/Vanadium-dependent haloperoxidase"/>
    <property type="match status" value="1"/>
</dbReference>
<reference evidence="4" key="1">
    <citation type="submission" date="2016-10" db="EMBL/GenBank/DDBJ databases">
        <authorList>
            <person name="Varghese N."/>
            <person name="Submissions S."/>
        </authorList>
    </citation>
    <scope>NUCLEOTIDE SEQUENCE [LARGE SCALE GENOMIC DNA]</scope>
    <source>
        <strain evidence="4">KCTC 32246</strain>
    </source>
</reference>
<feature type="transmembrane region" description="Helical" evidence="2">
    <location>
        <begin position="12"/>
        <end position="31"/>
    </location>
</feature>
<keyword evidence="2" id="KW-1133">Transmembrane helix</keyword>
<name>A0A1H2MZB5_9PSED</name>
<evidence type="ECO:0000313" key="4">
    <source>
        <dbReference type="Proteomes" id="UP000198675"/>
    </source>
</evidence>
<organism evidence="3 4">
    <name type="scientific">Pseudomonas sihuiensis</name>
    <dbReference type="NCBI Taxonomy" id="1274359"/>
    <lineage>
        <taxon>Bacteria</taxon>
        <taxon>Pseudomonadati</taxon>
        <taxon>Pseudomonadota</taxon>
        <taxon>Gammaproteobacteria</taxon>
        <taxon>Pseudomonadales</taxon>
        <taxon>Pseudomonadaceae</taxon>
        <taxon>Pseudomonas</taxon>
    </lineage>
</organism>
<dbReference type="Proteomes" id="UP000198675">
    <property type="component" value="Chromosome I"/>
</dbReference>